<proteinExistence type="predicted"/>
<evidence type="ECO:0000256" key="1">
    <source>
        <dbReference type="SAM" id="MobiDB-lite"/>
    </source>
</evidence>
<evidence type="ECO:0000313" key="4">
    <source>
        <dbReference type="Proteomes" id="UP000256970"/>
    </source>
</evidence>
<dbReference type="AlphaFoldDB" id="A0A383VYA8"/>
<sequence>MSSQLACGSSRFSRCCSTLNPSSGSTSPGSISWLCGVQAWPSQAAHSQASSSSNSSSNSNGSTNGNGAAGSNGLADLDASARTPSSISTDRDFAVLQAADLAGMQFDAIVVLAGGLLPDGGLPVWAARRLDVARDLHMLLDRQPPILCSGGGTPHKPSIIGSNRHVLHESTAMATYLMAAGVAPADILKETASYDTVGNTYFSLAIHALPAAWSRLAVVTSHFHMPRSRALFADIYRLAGSSMFGDPHRFSLTFLSASDEGCFDDHVYSARLQKEAGSLAHWQGVAGGLRSLPELHGWLHSDHLCYAVQRQHEFGKRTIEDERLLESY</sequence>
<dbReference type="Pfam" id="PF02698">
    <property type="entry name" value="DUF218"/>
    <property type="match status" value="1"/>
</dbReference>
<dbReference type="CDD" id="cd06259">
    <property type="entry name" value="YdcF-like"/>
    <property type="match status" value="1"/>
</dbReference>
<organism evidence="3 4">
    <name type="scientific">Tetradesmus obliquus</name>
    <name type="common">Green alga</name>
    <name type="synonym">Acutodesmus obliquus</name>
    <dbReference type="NCBI Taxonomy" id="3088"/>
    <lineage>
        <taxon>Eukaryota</taxon>
        <taxon>Viridiplantae</taxon>
        <taxon>Chlorophyta</taxon>
        <taxon>core chlorophytes</taxon>
        <taxon>Chlorophyceae</taxon>
        <taxon>CS clade</taxon>
        <taxon>Sphaeropleales</taxon>
        <taxon>Scenedesmaceae</taxon>
        <taxon>Tetradesmus</taxon>
    </lineage>
</organism>
<dbReference type="Proteomes" id="UP000256970">
    <property type="component" value="Unassembled WGS sequence"/>
</dbReference>
<gene>
    <name evidence="3" type="ORF">BQ4739_LOCUS10182</name>
</gene>
<feature type="domain" description="DUF218" evidence="2">
    <location>
        <begin position="107"/>
        <end position="235"/>
    </location>
</feature>
<keyword evidence="4" id="KW-1185">Reference proteome</keyword>
<dbReference type="PANTHER" id="PTHR30336">
    <property type="entry name" value="INNER MEMBRANE PROTEIN, PROBABLE PERMEASE"/>
    <property type="match status" value="1"/>
</dbReference>
<reference evidence="3 4" key="1">
    <citation type="submission" date="2016-10" db="EMBL/GenBank/DDBJ databases">
        <authorList>
            <person name="Cai Z."/>
        </authorList>
    </citation>
    <scope>NUCLEOTIDE SEQUENCE [LARGE SCALE GENOMIC DNA]</scope>
</reference>
<dbReference type="InterPro" id="IPR014729">
    <property type="entry name" value="Rossmann-like_a/b/a_fold"/>
</dbReference>
<evidence type="ECO:0000313" key="3">
    <source>
        <dbReference type="EMBL" id="SZX69920.1"/>
    </source>
</evidence>
<dbReference type="InterPro" id="IPR051599">
    <property type="entry name" value="Cell_Envelope_Assoc"/>
</dbReference>
<feature type="region of interest" description="Disordered" evidence="1">
    <location>
        <begin position="46"/>
        <end position="85"/>
    </location>
</feature>
<name>A0A383VYA8_TETOB</name>
<protein>
    <recommendedName>
        <fullName evidence="2">DUF218 domain-containing protein</fullName>
    </recommendedName>
</protein>
<evidence type="ECO:0000259" key="2">
    <source>
        <dbReference type="Pfam" id="PF02698"/>
    </source>
</evidence>
<dbReference type="InterPro" id="IPR003848">
    <property type="entry name" value="DUF218"/>
</dbReference>
<dbReference type="Gene3D" id="3.40.50.620">
    <property type="entry name" value="HUPs"/>
    <property type="match status" value="1"/>
</dbReference>
<feature type="compositionally biased region" description="Low complexity" evidence="1">
    <location>
        <begin position="46"/>
        <end position="73"/>
    </location>
</feature>
<dbReference type="PANTHER" id="PTHR30336:SF20">
    <property type="entry name" value="DUF218 DOMAIN-CONTAINING PROTEIN"/>
    <property type="match status" value="1"/>
</dbReference>
<dbReference type="EMBL" id="FNXT01000963">
    <property type="protein sequence ID" value="SZX69920.1"/>
    <property type="molecule type" value="Genomic_DNA"/>
</dbReference>
<dbReference type="GO" id="GO:0005886">
    <property type="term" value="C:plasma membrane"/>
    <property type="evidence" value="ECO:0007669"/>
    <property type="project" value="TreeGrafter"/>
</dbReference>
<accession>A0A383VYA8</accession>